<protein>
    <submittedName>
        <fullName evidence="1">Uncharacterized protein</fullName>
    </submittedName>
</protein>
<organism evidence="1 2">
    <name type="scientific">Dickeya chrysanthemi (strain Ech1591)</name>
    <name type="common">Dickeya zeae (strain Ech1591)</name>
    <dbReference type="NCBI Taxonomy" id="561229"/>
    <lineage>
        <taxon>Bacteria</taxon>
        <taxon>Pseudomonadati</taxon>
        <taxon>Pseudomonadota</taxon>
        <taxon>Gammaproteobacteria</taxon>
        <taxon>Enterobacterales</taxon>
        <taxon>Pectobacteriaceae</taxon>
        <taxon>Dickeya</taxon>
    </lineage>
</organism>
<dbReference type="EMBL" id="CP001655">
    <property type="protein sequence ID" value="ACT08623.1"/>
    <property type="molecule type" value="Genomic_DNA"/>
</dbReference>
<dbReference type="AlphaFoldDB" id="C6CMI0"/>
<dbReference type="Proteomes" id="UP000002735">
    <property type="component" value="Chromosome"/>
</dbReference>
<sequence length="32" mass="3231">MSVGAREAVANSLAGTLCNGFYLVEATSAEPT</sequence>
<name>C6CMI0_DICC1</name>
<gene>
    <name evidence="1" type="ordered locus">Dd1591_3823</name>
</gene>
<reference evidence="1 2" key="1">
    <citation type="submission" date="2009-06" db="EMBL/GenBank/DDBJ databases">
        <title>Complete sequence of Dickeya zeae Ech1591.</title>
        <authorList>
            <consortium name="US DOE Joint Genome Institute"/>
            <person name="Lucas S."/>
            <person name="Copeland A."/>
            <person name="Lapidus A."/>
            <person name="Glavina del Rio T."/>
            <person name="Tice H."/>
            <person name="Bruce D."/>
            <person name="Goodwin L."/>
            <person name="Pitluck S."/>
            <person name="Chertkov O."/>
            <person name="Brettin T."/>
            <person name="Detter J.C."/>
            <person name="Han C."/>
            <person name="Larimer F."/>
            <person name="Land M."/>
            <person name="Hauser L."/>
            <person name="Kyrpides N."/>
            <person name="Ovchinnikova G."/>
            <person name="Balakrishnan V."/>
            <person name="Glasner J."/>
            <person name="Perna N.T."/>
        </authorList>
    </citation>
    <scope>NUCLEOTIDE SEQUENCE [LARGE SCALE GENOMIC DNA]</scope>
    <source>
        <strain evidence="1 2">Ech1591</strain>
    </source>
</reference>
<dbReference type="KEGG" id="dze:Dd1591_3823"/>
<evidence type="ECO:0000313" key="1">
    <source>
        <dbReference type="EMBL" id="ACT08623.1"/>
    </source>
</evidence>
<accession>C6CMI0</accession>
<evidence type="ECO:0000313" key="2">
    <source>
        <dbReference type="Proteomes" id="UP000002735"/>
    </source>
</evidence>
<dbReference type="HOGENOM" id="CLU_3389150_0_0_6"/>
<proteinExistence type="predicted"/>